<dbReference type="GO" id="GO:0043565">
    <property type="term" value="F:sequence-specific DNA binding"/>
    <property type="evidence" value="ECO:0007669"/>
    <property type="project" value="InterPro"/>
</dbReference>
<dbReference type="SMART" id="SM00448">
    <property type="entry name" value="REC"/>
    <property type="match status" value="1"/>
</dbReference>
<dbReference type="InterPro" id="IPR009057">
    <property type="entry name" value="Homeodomain-like_sf"/>
</dbReference>
<evidence type="ECO:0000256" key="3">
    <source>
        <dbReference type="ARBA" id="ARBA00022840"/>
    </source>
</evidence>
<evidence type="ECO:0000259" key="8">
    <source>
        <dbReference type="PROSITE" id="PS50045"/>
    </source>
</evidence>
<gene>
    <name evidence="10" type="ORF">CH364_07190</name>
</gene>
<dbReference type="PANTHER" id="PTHR32071">
    <property type="entry name" value="TRANSCRIPTIONAL REGULATORY PROTEIN"/>
    <property type="match status" value="1"/>
</dbReference>
<sequence>MQKLIYILDDEKEIRKSLRVILEDEDYAVEDFANGKALLKSLAKERPSLVLLDVWVGKEDGLAILDECKKLYSSLPIVMISGHGTIELAVNATKKGAVDFLEKPLSIEKVIQTIESALEKTKDHEIPEFQLEVDEILGESLPIKRVKFAIFQAAQTNARVFIFGENGTGKELTARAIHQNSKRKDEPYIEFNCAAIPEETLEQELFGYEIHGNQSKSETKIGKWEAAANGTLFLDEVCDLTPALQSKVLKVILEQKLERVGGKESVPVDVRIIAATNSNVEEAIREGRFREDLYYALSVIPMELPPLRERNLDIPLLAEFYLNKSISENKLSPKTIDREGLDALTSHFWPGNVRELGNILERLSILVPGDTIRAKDVKEALHGFKKANEMVARGDLKHAKEEFERQYIIKTLQICEGNVTRTSKALGIERTHLYRKLRSLNISVEQLNEG</sequence>
<keyword evidence="1 7" id="KW-0597">Phosphoprotein</keyword>
<dbReference type="InterPro" id="IPR027417">
    <property type="entry name" value="P-loop_NTPase"/>
</dbReference>
<evidence type="ECO:0000256" key="5">
    <source>
        <dbReference type="ARBA" id="ARBA00023015"/>
    </source>
</evidence>
<evidence type="ECO:0000256" key="2">
    <source>
        <dbReference type="ARBA" id="ARBA00022741"/>
    </source>
</evidence>
<dbReference type="Proteomes" id="UP000232145">
    <property type="component" value="Unassembled WGS sequence"/>
</dbReference>
<evidence type="ECO:0000256" key="4">
    <source>
        <dbReference type="ARBA" id="ARBA00023012"/>
    </source>
</evidence>
<feature type="domain" description="Sigma-54 factor interaction" evidence="8">
    <location>
        <begin position="136"/>
        <end position="365"/>
    </location>
</feature>
<evidence type="ECO:0000313" key="10">
    <source>
        <dbReference type="EMBL" id="PJZ85960.1"/>
    </source>
</evidence>
<dbReference type="Gene3D" id="3.40.50.300">
    <property type="entry name" value="P-loop containing nucleotide triphosphate hydrolases"/>
    <property type="match status" value="1"/>
</dbReference>
<dbReference type="AlphaFoldDB" id="A0A2N0ANW4"/>
<dbReference type="PROSITE" id="PS50045">
    <property type="entry name" value="SIGMA54_INTERACT_4"/>
    <property type="match status" value="1"/>
</dbReference>
<dbReference type="InterPro" id="IPR002197">
    <property type="entry name" value="HTH_Fis"/>
</dbReference>
<evidence type="ECO:0000313" key="11">
    <source>
        <dbReference type="Proteomes" id="UP000232145"/>
    </source>
</evidence>
<dbReference type="FunFam" id="3.40.50.300:FF:000006">
    <property type="entry name" value="DNA-binding transcriptional regulator NtrC"/>
    <property type="match status" value="1"/>
</dbReference>
<dbReference type="Gene3D" id="1.10.10.60">
    <property type="entry name" value="Homeodomain-like"/>
    <property type="match status" value="1"/>
</dbReference>
<keyword evidence="11" id="KW-1185">Reference proteome</keyword>
<keyword evidence="5" id="KW-0805">Transcription regulation</keyword>
<dbReference type="SUPFAM" id="SSF52540">
    <property type="entry name" value="P-loop containing nucleoside triphosphate hydrolases"/>
    <property type="match status" value="1"/>
</dbReference>
<protein>
    <submittedName>
        <fullName evidence="10">Sigma-54-dependent Fis family transcriptional regulator</fullName>
    </submittedName>
</protein>
<accession>A0A2N0ANW4</accession>
<reference evidence="10 11" key="1">
    <citation type="submission" date="2017-07" db="EMBL/GenBank/DDBJ databases">
        <title>Leptospira spp. isolated from tropical soils.</title>
        <authorList>
            <person name="Thibeaux R."/>
            <person name="Iraola G."/>
            <person name="Ferres I."/>
            <person name="Bierque E."/>
            <person name="Girault D."/>
            <person name="Soupe-Gilbert M.-E."/>
            <person name="Picardeau M."/>
            <person name="Goarant C."/>
        </authorList>
    </citation>
    <scope>NUCLEOTIDE SEQUENCE [LARGE SCALE GENOMIC DNA]</scope>
    <source>
        <strain evidence="10 11">FH2-B-A1</strain>
    </source>
</reference>
<dbReference type="GO" id="GO:0000160">
    <property type="term" value="P:phosphorelay signal transduction system"/>
    <property type="evidence" value="ECO:0007669"/>
    <property type="project" value="UniProtKB-KW"/>
</dbReference>
<dbReference type="InterPro" id="IPR025944">
    <property type="entry name" value="Sigma_54_int_dom_CS"/>
</dbReference>
<dbReference type="Pfam" id="PF00158">
    <property type="entry name" value="Sigma54_activat"/>
    <property type="match status" value="1"/>
</dbReference>
<dbReference type="PROSITE" id="PS00688">
    <property type="entry name" value="SIGMA54_INTERACT_3"/>
    <property type="match status" value="1"/>
</dbReference>
<dbReference type="PANTHER" id="PTHR32071:SF17">
    <property type="entry name" value="TRANSCRIPTIONAL REGULATOR (NTRC FAMILY)"/>
    <property type="match status" value="1"/>
</dbReference>
<dbReference type="SMART" id="SM00382">
    <property type="entry name" value="AAA"/>
    <property type="match status" value="1"/>
</dbReference>
<dbReference type="GO" id="GO:0005524">
    <property type="term" value="F:ATP binding"/>
    <property type="evidence" value="ECO:0007669"/>
    <property type="project" value="UniProtKB-KW"/>
</dbReference>
<dbReference type="Pfam" id="PF00072">
    <property type="entry name" value="Response_reg"/>
    <property type="match status" value="1"/>
</dbReference>
<keyword evidence="3" id="KW-0067">ATP-binding</keyword>
<organism evidence="10 11">
    <name type="scientific">Leptospira harrisiae</name>
    <dbReference type="NCBI Taxonomy" id="2023189"/>
    <lineage>
        <taxon>Bacteria</taxon>
        <taxon>Pseudomonadati</taxon>
        <taxon>Spirochaetota</taxon>
        <taxon>Spirochaetia</taxon>
        <taxon>Leptospirales</taxon>
        <taxon>Leptospiraceae</taxon>
        <taxon>Leptospira</taxon>
    </lineage>
</organism>
<dbReference type="InterPro" id="IPR003593">
    <property type="entry name" value="AAA+_ATPase"/>
</dbReference>
<evidence type="ECO:0000259" key="9">
    <source>
        <dbReference type="PROSITE" id="PS50110"/>
    </source>
</evidence>
<dbReference type="Gene3D" id="3.40.50.2300">
    <property type="match status" value="1"/>
</dbReference>
<evidence type="ECO:0000256" key="7">
    <source>
        <dbReference type="PROSITE-ProRule" id="PRU00169"/>
    </source>
</evidence>
<dbReference type="CDD" id="cd00009">
    <property type="entry name" value="AAA"/>
    <property type="match status" value="1"/>
</dbReference>
<feature type="modified residue" description="4-aspartylphosphate" evidence="7">
    <location>
        <position position="53"/>
    </location>
</feature>
<dbReference type="Pfam" id="PF25601">
    <property type="entry name" value="AAA_lid_14"/>
    <property type="match status" value="1"/>
</dbReference>
<dbReference type="InterPro" id="IPR002078">
    <property type="entry name" value="Sigma_54_int"/>
</dbReference>
<dbReference type="FunFam" id="3.40.50.2300:FF:000018">
    <property type="entry name" value="DNA-binding transcriptional regulator NtrC"/>
    <property type="match status" value="1"/>
</dbReference>
<dbReference type="RefSeq" id="WP_100742866.1">
    <property type="nucleotide sequence ID" value="NZ_NPDW01000001.1"/>
</dbReference>
<dbReference type="GO" id="GO:0006355">
    <property type="term" value="P:regulation of DNA-templated transcription"/>
    <property type="evidence" value="ECO:0007669"/>
    <property type="project" value="InterPro"/>
</dbReference>
<keyword evidence="6" id="KW-0804">Transcription</keyword>
<dbReference type="InterPro" id="IPR011006">
    <property type="entry name" value="CheY-like_superfamily"/>
</dbReference>
<dbReference type="OrthoDB" id="9803970at2"/>
<feature type="domain" description="Response regulatory" evidence="9">
    <location>
        <begin position="4"/>
        <end position="118"/>
    </location>
</feature>
<dbReference type="SUPFAM" id="SSF46689">
    <property type="entry name" value="Homeodomain-like"/>
    <property type="match status" value="1"/>
</dbReference>
<proteinExistence type="predicted"/>
<keyword evidence="2" id="KW-0547">Nucleotide-binding</keyword>
<dbReference type="EMBL" id="NPDX01000001">
    <property type="protein sequence ID" value="PJZ85960.1"/>
    <property type="molecule type" value="Genomic_DNA"/>
</dbReference>
<dbReference type="PROSITE" id="PS50110">
    <property type="entry name" value="RESPONSE_REGULATORY"/>
    <property type="match status" value="1"/>
</dbReference>
<evidence type="ECO:0000256" key="1">
    <source>
        <dbReference type="ARBA" id="ARBA00022553"/>
    </source>
</evidence>
<dbReference type="InterPro" id="IPR058031">
    <property type="entry name" value="AAA_lid_NorR"/>
</dbReference>
<evidence type="ECO:0000256" key="6">
    <source>
        <dbReference type="ARBA" id="ARBA00023163"/>
    </source>
</evidence>
<keyword evidence="4" id="KW-0902">Two-component regulatory system</keyword>
<dbReference type="Pfam" id="PF02954">
    <property type="entry name" value="HTH_8"/>
    <property type="match status" value="1"/>
</dbReference>
<dbReference type="SUPFAM" id="SSF52172">
    <property type="entry name" value="CheY-like"/>
    <property type="match status" value="1"/>
</dbReference>
<comment type="caution">
    <text evidence="10">The sequence shown here is derived from an EMBL/GenBank/DDBJ whole genome shotgun (WGS) entry which is preliminary data.</text>
</comment>
<dbReference type="InterPro" id="IPR001789">
    <property type="entry name" value="Sig_transdc_resp-reg_receiver"/>
</dbReference>
<dbReference type="Gene3D" id="1.10.8.60">
    <property type="match status" value="1"/>
</dbReference>
<name>A0A2N0ANW4_9LEPT</name>